<sequence length="132" mass="14031">MNITTATTTGPQSALIFTLARLLAAALWLCLCASQSLSQRFFYPSAESKQVKTAFGFPDMYTGEREPSFLVKKENGDAKLGDKEDNGFKGEERKWEDNGGLGTSVGGTAAVCAVDTGITVSAPRKQPSGGFL</sequence>
<dbReference type="AlphaFoldDB" id="A0A8K0DWD9"/>
<feature type="chain" id="PRO_5035424327" evidence="2">
    <location>
        <begin position="39"/>
        <end position="132"/>
    </location>
</feature>
<organism evidence="3 4">
    <name type="scientific">Rhamnella rubrinervis</name>
    <dbReference type="NCBI Taxonomy" id="2594499"/>
    <lineage>
        <taxon>Eukaryota</taxon>
        <taxon>Viridiplantae</taxon>
        <taxon>Streptophyta</taxon>
        <taxon>Embryophyta</taxon>
        <taxon>Tracheophyta</taxon>
        <taxon>Spermatophyta</taxon>
        <taxon>Magnoliopsida</taxon>
        <taxon>eudicotyledons</taxon>
        <taxon>Gunneridae</taxon>
        <taxon>Pentapetalae</taxon>
        <taxon>rosids</taxon>
        <taxon>fabids</taxon>
        <taxon>Rosales</taxon>
        <taxon>Rhamnaceae</taxon>
        <taxon>rhamnoid group</taxon>
        <taxon>Rhamneae</taxon>
        <taxon>Rhamnella</taxon>
    </lineage>
</organism>
<accession>A0A8K0DWD9</accession>
<protein>
    <submittedName>
        <fullName evidence="3">Uncharacterized protein</fullName>
    </submittedName>
</protein>
<feature type="compositionally biased region" description="Basic and acidic residues" evidence="1">
    <location>
        <begin position="72"/>
        <end position="97"/>
    </location>
</feature>
<keyword evidence="4" id="KW-1185">Reference proteome</keyword>
<gene>
    <name evidence="3" type="ORF">FNV43_RR22346</name>
</gene>
<evidence type="ECO:0000256" key="2">
    <source>
        <dbReference type="SAM" id="SignalP"/>
    </source>
</evidence>
<proteinExistence type="predicted"/>
<comment type="caution">
    <text evidence="3">The sequence shown here is derived from an EMBL/GenBank/DDBJ whole genome shotgun (WGS) entry which is preliminary data.</text>
</comment>
<keyword evidence="2" id="KW-0732">Signal</keyword>
<reference evidence="3" key="1">
    <citation type="submission" date="2020-03" db="EMBL/GenBank/DDBJ databases">
        <title>A high-quality chromosome-level genome assembly of a woody plant with both climbing and erect habits, Rhamnella rubrinervis.</title>
        <authorList>
            <person name="Lu Z."/>
            <person name="Yang Y."/>
            <person name="Zhu X."/>
            <person name="Sun Y."/>
        </authorList>
    </citation>
    <scope>NUCLEOTIDE SEQUENCE</scope>
    <source>
        <strain evidence="3">BYM</strain>
        <tissue evidence="3">Leaf</tissue>
    </source>
</reference>
<evidence type="ECO:0000313" key="3">
    <source>
        <dbReference type="EMBL" id="KAF3435259.1"/>
    </source>
</evidence>
<name>A0A8K0DWD9_9ROSA</name>
<dbReference type="Proteomes" id="UP000796880">
    <property type="component" value="Unassembled WGS sequence"/>
</dbReference>
<feature type="region of interest" description="Disordered" evidence="1">
    <location>
        <begin position="72"/>
        <end position="101"/>
    </location>
</feature>
<dbReference type="EMBL" id="VOIH02000010">
    <property type="protein sequence ID" value="KAF3435259.1"/>
    <property type="molecule type" value="Genomic_DNA"/>
</dbReference>
<evidence type="ECO:0000256" key="1">
    <source>
        <dbReference type="SAM" id="MobiDB-lite"/>
    </source>
</evidence>
<feature type="signal peptide" evidence="2">
    <location>
        <begin position="1"/>
        <end position="38"/>
    </location>
</feature>
<evidence type="ECO:0000313" key="4">
    <source>
        <dbReference type="Proteomes" id="UP000796880"/>
    </source>
</evidence>